<feature type="transmembrane region" description="Helical" evidence="10">
    <location>
        <begin position="138"/>
        <end position="157"/>
    </location>
</feature>
<dbReference type="SMART" id="SM00387">
    <property type="entry name" value="HATPase_c"/>
    <property type="match status" value="1"/>
</dbReference>
<evidence type="ECO:0000256" key="9">
    <source>
        <dbReference type="SAM" id="MobiDB-lite"/>
    </source>
</evidence>
<feature type="region of interest" description="Disordered" evidence="9">
    <location>
        <begin position="453"/>
        <end position="513"/>
    </location>
</feature>
<keyword evidence="3" id="KW-0597">Phosphoprotein</keyword>
<comment type="catalytic activity">
    <reaction evidence="1">
        <text>ATP + protein L-histidine = ADP + protein N-phospho-L-histidine.</text>
        <dbReference type="EC" id="2.7.13.3"/>
    </reaction>
</comment>
<evidence type="ECO:0000256" key="2">
    <source>
        <dbReference type="ARBA" id="ARBA00012438"/>
    </source>
</evidence>
<feature type="compositionally biased region" description="Basic and acidic residues" evidence="9">
    <location>
        <begin position="460"/>
        <end position="476"/>
    </location>
</feature>
<reference evidence="12 13" key="1">
    <citation type="submission" date="2020-10" db="EMBL/GenBank/DDBJ databases">
        <title>Myceligenerans pegani sp. nov., an endophytic actinomycete isolated from Peganum harmala L. in Xinjiang, China.</title>
        <authorList>
            <person name="Xin L."/>
        </authorList>
    </citation>
    <scope>NUCLEOTIDE SEQUENCE [LARGE SCALE GENOMIC DNA]</scope>
    <source>
        <strain evidence="12 13">TRM65318</strain>
    </source>
</reference>
<dbReference type="InterPro" id="IPR050482">
    <property type="entry name" value="Sensor_HK_TwoCompSys"/>
</dbReference>
<evidence type="ECO:0000256" key="7">
    <source>
        <dbReference type="ARBA" id="ARBA00022840"/>
    </source>
</evidence>
<dbReference type="SUPFAM" id="SSF55874">
    <property type="entry name" value="ATPase domain of HSP90 chaperone/DNA topoisomerase II/histidine kinase"/>
    <property type="match status" value="1"/>
</dbReference>
<dbReference type="PANTHER" id="PTHR24421:SF10">
    <property type="entry name" value="NITRATE_NITRITE SENSOR PROTEIN NARQ"/>
    <property type="match status" value="1"/>
</dbReference>
<feature type="domain" description="Histidine kinase/HSP90-like ATPase" evidence="11">
    <location>
        <begin position="355"/>
        <end position="454"/>
    </location>
</feature>
<keyword evidence="13" id="KW-1185">Reference proteome</keyword>
<evidence type="ECO:0000256" key="4">
    <source>
        <dbReference type="ARBA" id="ARBA00022679"/>
    </source>
</evidence>
<dbReference type="CDD" id="cd16917">
    <property type="entry name" value="HATPase_UhpB-NarQ-NarX-like"/>
    <property type="match status" value="1"/>
</dbReference>
<gene>
    <name evidence="12" type="ORF">IHE71_19790</name>
</gene>
<feature type="transmembrane region" description="Helical" evidence="10">
    <location>
        <begin position="177"/>
        <end position="204"/>
    </location>
</feature>
<feature type="transmembrane region" description="Helical" evidence="10">
    <location>
        <begin position="88"/>
        <end position="106"/>
    </location>
</feature>
<keyword evidence="10" id="KW-0812">Transmembrane</keyword>
<evidence type="ECO:0000256" key="5">
    <source>
        <dbReference type="ARBA" id="ARBA00022741"/>
    </source>
</evidence>
<evidence type="ECO:0000256" key="10">
    <source>
        <dbReference type="SAM" id="Phobius"/>
    </source>
</evidence>
<protein>
    <recommendedName>
        <fullName evidence="2">histidine kinase</fullName>
        <ecNumber evidence="2">2.7.13.3</ecNumber>
    </recommendedName>
</protein>
<dbReference type="InterPro" id="IPR036890">
    <property type="entry name" value="HATPase_C_sf"/>
</dbReference>
<evidence type="ECO:0000256" key="8">
    <source>
        <dbReference type="ARBA" id="ARBA00023012"/>
    </source>
</evidence>
<evidence type="ECO:0000313" key="12">
    <source>
        <dbReference type="EMBL" id="MBE1877936.1"/>
    </source>
</evidence>
<dbReference type="InterPro" id="IPR011712">
    <property type="entry name" value="Sig_transdc_His_kin_sub3_dim/P"/>
</dbReference>
<proteinExistence type="predicted"/>
<evidence type="ECO:0000256" key="6">
    <source>
        <dbReference type="ARBA" id="ARBA00022777"/>
    </source>
</evidence>
<keyword evidence="6 12" id="KW-0418">Kinase</keyword>
<keyword evidence="10" id="KW-1133">Transmembrane helix</keyword>
<organism evidence="12 13">
    <name type="scientific">Myceligenerans pegani</name>
    <dbReference type="NCBI Taxonomy" id="2776917"/>
    <lineage>
        <taxon>Bacteria</taxon>
        <taxon>Bacillati</taxon>
        <taxon>Actinomycetota</taxon>
        <taxon>Actinomycetes</taxon>
        <taxon>Micrococcales</taxon>
        <taxon>Promicromonosporaceae</taxon>
        <taxon>Myceligenerans</taxon>
    </lineage>
</organism>
<dbReference type="Pfam" id="PF02518">
    <property type="entry name" value="HATPase_c"/>
    <property type="match status" value="1"/>
</dbReference>
<dbReference type="InterPro" id="IPR003594">
    <property type="entry name" value="HATPase_dom"/>
</dbReference>
<keyword evidence="7" id="KW-0067">ATP-binding</keyword>
<dbReference type="GO" id="GO:0016301">
    <property type="term" value="F:kinase activity"/>
    <property type="evidence" value="ECO:0007669"/>
    <property type="project" value="UniProtKB-KW"/>
</dbReference>
<name>A0ABR9N2R8_9MICO</name>
<dbReference type="InterPro" id="IPR055558">
    <property type="entry name" value="DUF7134"/>
</dbReference>
<evidence type="ECO:0000259" key="11">
    <source>
        <dbReference type="SMART" id="SM00387"/>
    </source>
</evidence>
<accession>A0ABR9N2R8</accession>
<dbReference type="Gene3D" id="3.30.565.10">
    <property type="entry name" value="Histidine kinase-like ATPase, C-terminal domain"/>
    <property type="match status" value="1"/>
</dbReference>
<comment type="caution">
    <text evidence="12">The sequence shown here is derived from an EMBL/GenBank/DDBJ whole genome shotgun (WGS) entry which is preliminary data.</text>
</comment>
<evidence type="ECO:0000256" key="3">
    <source>
        <dbReference type="ARBA" id="ARBA00022553"/>
    </source>
</evidence>
<dbReference type="PANTHER" id="PTHR24421">
    <property type="entry name" value="NITRATE/NITRITE SENSOR PROTEIN NARX-RELATED"/>
    <property type="match status" value="1"/>
</dbReference>
<dbReference type="Gene3D" id="1.20.5.1930">
    <property type="match status" value="1"/>
</dbReference>
<dbReference type="Pfam" id="PF07730">
    <property type="entry name" value="HisKA_3"/>
    <property type="match status" value="1"/>
</dbReference>
<dbReference type="Proteomes" id="UP000625527">
    <property type="component" value="Unassembled WGS sequence"/>
</dbReference>
<keyword evidence="4" id="KW-0808">Transferase</keyword>
<dbReference type="Pfam" id="PF23539">
    <property type="entry name" value="DUF7134"/>
    <property type="match status" value="1"/>
</dbReference>
<feature type="transmembrane region" description="Helical" evidence="10">
    <location>
        <begin position="35"/>
        <end position="52"/>
    </location>
</feature>
<sequence>MGSVNTLARLARWFGVDADWEHVPEDPRRAYRNDLVVGACIVVLTVAATELGRSAGMFAMGDKPDTPEWLPHLLAGVTAVPLAWRRRFPIATMLAVYALFLGTGLFNGAVTQVATLQVTYFMALYSGVAWARDRRGMLIAVGVVLLTMFGWIAVQLSDAAVRDEFLAELGGESPGLMPPWVALTLYQLLVNVAYFGGAIVLGQLSWHGAARRRQVAEQTATIERQAQELRDHAVLEERLRIARELHDVVAHHVSVIGVQAAAARRVLTKNPAKATEALSVIERSSREGVEQMRGLVGTLRQVDGTRPGDTAPVDSASTANLAGIAGLAEDATDGLTCSYWLVEEPPGASASVPGPIGAALYRTTQEALNNVRKHSTARGASVTLRVDGRGDSAMAHGWAEVEVLDDGHPLPGTSGSGLGLVGIRERAAAHDGKVEAGPRATVGFRVRVRLPLPDGGPLGEHSEDLGRAGQPEHADAGRSGAVSAGRTRRAGRAVPSAVQAEEGPTVEAEGGRP</sequence>
<keyword evidence="10" id="KW-0472">Membrane</keyword>
<dbReference type="EC" id="2.7.13.3" evidence="2"/>
<keyword evidence="8" id="KW-0902">Two-component regulatory system</keyword>
<evidence type="ECO:0000313" key="13">
    <source>
        <dbReference type="Proteomes" id="UP000625527"/>
    </source>
</evidence>
<evidence type="ECO:0000256" key="1">
    <source>
        <dbReference type="ARBA" id="ARBA00000085"/>
    </source>
</evidence>
<dbReference type="EMBL" id="JADAQT010000106">
    <property type="protein sequence ID" value="MBE1877936.1"/>
    <property type="molecule type" value="Genomic_DNA"/>
</dbReference>
<keyword evidence="5" id="KW-0547">Nucleotide-binding</keyword>